<feature type="transmembrane region" description="Helical" evidence="1">
    <location>
        <begin position="841"/>
        <end position="864"/>
    </location>
</feature>
<gene>
    <name evidence="2" type="ORF">WG901_12500</name>
</gene>
<feature type="transmembrane region" description="Helical" evidence="1">
    <location>
        <begin position="900"/>
        <end position="922"/>
    </location>
</feature>
<feature type="transmembrane region" description="Helical" evidence="1">
    <location>
        <begin position="383"/>
        <end position="402"/>
    </location>
</feature>
<dbReference type="Gene3D" id="3.30.2090.10">
    <property type="entry name" value="Multidrug efflux transporter AcrB TolC docking domain, DN and DC subdomains"/>
    <property type="match status" value="2"/>
</dbReference>
<keyword evidence="3" id="KW-1185">Reference proteome</keyword>
<dbReference type="SUPFAM" id="SSF82866">
    <property type="entry name" value="Multidrug efflux transporter AcrB transmembrane domain"/>
    <property type="match status" value="2"/>
</dbReference>
<dbReference type="SUPFAM" id="SSF82714">
    <property type="entry name" value="Multidrug efflux transporter AcrB TolC docking domain, DN and DC subdomains"/>
    <property type="match status" value="2"/>
</dbReference>
<dbReference type="RefSeq" id="WP_339587399.1">
    <property type="nucleotide sequence ID" value="NZ_JBBHJZ010000002.1"/>
</dbReference>
<feature type="transmembrane region" description="Helical" evidence="1">
    <location>
        <begin position="423"/>
        <end position="444"/>
    </location>
</feature>
<proteinExistence type="predicted"/>
<feature type="transmembrane region" description="Helical" evidence="1">
    <location>
        <begin position="871"/>
        <end position="888"/>
    </location>
</feature>
<feature type="transmembrane region" description="Helical" evidence="1">
    <location>
        <begin position="464"/>
        <end position="488"/>
    </location>
</feature>
<feature type="transmembrane region" description="Helical" evidence="1">
    <location>
        <begin position="974"/>
        <end position="1000"/>
    </location>
</feature>
<dbReference type="Pfam" id="PF00873">
    <property type="entry name" value="ACR_tran"/>
    <property type="match status" value="1"/>
</dbReference>
<dbReference type="EMBL" id="JBBHJZ010000002">
    <property type="protein sequence ID" value="MEJ5977461.1"/>
    <property type="molecule type" value="Genomic_DNA"/>
</dbReference>
<dbReference type="InterPro" id="IPR027463">
    <property type="entry name" value="AcrB_DN_DC_subdom"/>
</dbReference>
<dbReference type="Gene3D" id="3.30.70.1440">
    <property type="entry name" value="Multidrug efflux transporter AcrB pore domain"/>
    <property type="match status" value="1"/>
</dbReference>
<dbReference type="PANTHER" id="PTHR32063">
    <property type="match status" value="1"/>
</dbReference>
<dbReference type="Proteomes" id="UP001361239">
    <property type="component" value="Unassembled WGS sequence"/>
</dbReference>
<feature type="transmembrane region" description="Helical" evidence="1">
    <location>
        <begin position="518"/>
        <end position="542"/>
    </location>
</feature>
<dbReference type="Gene3D" id="3.30.70.1430">
    <property type="entry name" value="Multidrug efflux transporter AcrB pore domain"/>
    <property type="match status" value="2"/>
</dbReference>
<comment type="caution">
    <text evidence="2">The sequence shown here is derived from an EMBL/GenBank/DDBJ whole genome shotgun (WGS) entry which is preliminary data.</text>
</comment>
<dbReference type="PANTHER" id="PTHR32063:SF77">
    <property type="entry name" value="ACR FAMILY TRANSPORT PROTEIN"/>
    <property type="match status" value="1"/>
</dbReference>
<sequence length="1033" mass="109916">MKISAWAIRNPIPVVLLFIILTLSGTVAFLRMPIKQFPNVQLPIVTVSVTQSGAAPTEMENQITRPLENALTGVAGIKNVSSTVTTGVSSTTLEFELGTDLQKAVDDVRTIVERTRVQLPSGIDPPSVQRLDLDSAPVMTYAVSAPAMGETELAWFIDNDVARVLQAQSGVAQVSRIGGAAREIVVVLDPERMAALDINASQVNSALAAFHSDNPGGRATIGSVEQTIRVIGSAQDVAAIRDLTIPVQGRYVRLSDIAEVGDGKGEVRGFARLNGRPVVAIQISKTSNASDVTVDNAVKAGVAKLAKAHPGVTFTEIVSTADQTRRAFHATLDVLVEGIVLAIVVVYLFLRDWRATAIAATAMPLSLIPTFIFMAAMGFSLNGLTLLALTLVIGILVDDAIVEIENIEKRIERGESPYRAALIGADSIGLAVIATTATIIAVFAPVSAIPGEIGQFFKEFGLTVAAAVTFSLVVARLLTPVMAAYFLLPLEQRGSHSTGGGLHPQHKRLLDWALARPWTCTAIGGGLFVLSLALGATLPFGFQAVPNRNYVYLAVEGAPGASREDMSEAVQKATQMIRQEPDVVSVFAQVGSTSGGFGGGGSDLRNGTLTVVLKHEREHSSEQFQALLAPKLRQIPEARFYNQGNFGQAAVSVVLAGQDGAALERVQMQLLREMRGLSSVSDPRPSPSAPGPELIVTPRPAEAARLNVDSRALANVLRIATIGDIDATVAKYPAGEQLLPIRVRLPEQARDDLDTIAQLRVPTRDGRTTPLSSVADFRFQSGPGRIVRFDRERRISVEADLAVGAVIGTTLADVRKLPIMKNLPAGIHEADQGVNQQLGELVIGFFLALVAGIGLTFTVLVLLFRGFFKPIVIMGALPLSMVGAFAALKLGGFALELPVFIGFLMLMGLCAKNSILLVEFAIEAERAGASMRDALMEACAQRTRPIIMTSVAMIAGMLPTAFAVSEGSESRQPMAVAVIGGMLTSTALSLFLVPVIYEIIDMFDMRIRPKFARFVTPKQPGDDDPLPEEAHAG</sequence>
<dbReference type="Gene3D" id="3.30.70.1320">
    <property type="entry name" value="Multidrug efflux transporter AcrB pore domain like"/>
    <property type="match status" value="1"/>
</dbReference>
<feature type="transmembrane region" description="Helical" evidence="1">
    <location>
        <begin position="357"/>
        <end position="377"/>
    </location>
</feature>
<reference evidence="2 3" key="1">
    <citation type="submission" date="2024-03" db="EMBL/GenBank/DDBJ databases">
        <authorList>
            <person name="Jo J.-H."/>
        </authorList>
    </citation>
    <scope>NUCLEOTIDE SEQUENCE [LARGE SCALE GENOMIC DNA]</scope>
    <source>
        <strain evidence="2 3">PS1R-30</strain>
    </source>
</reference>
<evidence type="ECO:0000313" key="2">
    <source>
        <dbReference type="EMBL" id="MEJ5977461.1"/>
    </source>
</evidence>
<keyword evidence="1" id="KW-1133">Transmembrane helix</keyword>
<feature type="transmembrane region" description="Helical" evidence="1">
    <location>
        <begin position="943"/>
        <end position="962"/>
    </location>
</feature>
<dbReference type="Gene3D" id="1.20.1640.10">
    <property type="entry name" value="Multidrug efflux transporter AcrB transmembrane domain"/>
    <property type="match status" value="2"/>
</dbReference>
<protein>
    <submittedName>
        <fullName evidence="2">Efflux RND transporter permease subunit</fullName>
    </submittedName>
</protein>
<accession>A0ABU8RWR5</accession>
<evidence type="ECO:0000313" key="3">
    <source>
        <dbReference type="Proteomes" id="UP001361239"/>
    </source>
</evidence>
<organism evidence="2 3">
    <name type="scientific">Novosphingobium anseongense</name>
    <dbReference type="NCBI Taxonomy" id="3133436"/>
    <lineage>
        <taxon>Bacteria</taxon>
        <taxon>Pseudomonadati</taxon>
        <taxon>Pseudomonadota</taxon>
        <taxon>Alphaproteobacteria</taxon>
        <taxon>Sphingomonadales</taxon>
        <taxon>Sphingomonadaceae</taxon>
        <taxon>Novosphingobium</taxon>
    </lineage>
</organism>
<dbReference type="InterPro" id="IPR001036">
    <property type="entry name" value="Acrflvin-R"/>
</dbReference>
<feature type="transmembrane region" description="Helical" evidence="1">
    <location>
        <begin position="12"/>
        <end position="34"/>
    </location>
</feature>
<evidence type="ECO:0000256" key="1">
    <source>
        <dbReference type="SAM" id="Phobius"/>
    </source>
</evidence>
<name>A0ABU8RWR5_9SPHN</name>
<feature type="transmembrane region" description="Helical" evidence="1">
    <location>
        <begin position="327"/>
        <end position="350"/>
    </location>
</feature>
<dbReference type="SUPFAM" id="SSF82693">
    <property type="entry name" value="Multidrug efflux transporter AcrB pore domain, PN1, PN2, PC1 and PC2 subdomains"/>
    <property type="match status" value="3"/>
</dbReference>
<dbReference type="PRINTS" id="PR00702">
    <property type="entry name" value="ACRIFLAVINRP"/>
</dbReference>
<keyword evidence="1" id="KW-0472">Membrane</keyword>
<keyword evidence="1" id="KW-0812">Transmembrane</keyword>